<feature type="transmembrane region" description="Helical" evidence="1">
    <location>
        <begin position="13"/>
        <end position="31"/>
    </location>
</feature>
<dbReference type="InterPro" id="IPR001296">
    <property type="entry name" value="Glyco_trans_1"/>
</dbReference>
<accession>A0A382GBG7</accession>
<dbReference type="Pfam" id="PF00534">
    <property type="entry name" value="Glycos_transf_1"/>
    <property type="match status" value="1"/>
</dbReference>
<feature type="domain" description="Glycosyl transferase family 1" evidence="2">
    <location>
        <begin position="115"/>
        <end position="271"/>
    </location>
</feature>
<protein>
    <recommendedName>
        <fullName evidence="2">Glycosyl transferase family 1 domain-containing protein</fullName>
    </recommendedName>
</protein>
<dbReference type="SUPFAM" id="SSF53756">
    <property type="entry name" value="UDP-Glycosyltransferase/glycogen phosphorylase"/>
    <property type="match status" value="1"/>
</dbReference>
<dbReference type="PANTHER" id="PTHR12526">
    <property type="entry name" value="GLYCOSYLTRANSFERASE"/>
    <property type="match status" value="1"/>
</dbReference>
<evidence type="ECO:0000256" key="1">
    <source>
        <dbReference type="SAM" id="Phobius"/>
    </source>
</evidence>
<dbReference type="EMBL" id="UINC01054348">
    <property type="protein sequence ID" value="SVB71943.1"/>
    <property type="molecule type" value="Genomic_DNA"/>
</dbReference>
<evidence type="ECO:0000259" key="2">
    <source>
        <dbReference type="Pfam" id="PF00534"/>
    </source>
</evidence>
<proteinExistence type="predicted"/>
<keyword evidence="1" id="KW-0472">Membrane</keyword>
<dbReference type="CDD" id="cd03801">
    <property type="entry name" value="GT4_PimA-like"/>
    <property type="match status" value="1"/>
</dbReference>
<dbReference type="AlphaFoldDB" id="A0A382GBG7"/>
<evidence type="ECO:0000313" key="3">
    <source>
        <dbReference type="EMBL" id="SVB71943.1"/>
    </source>
</evidence>
<keyword evidence="1" id="KW-1133">Transmembrane helix</keyword>
<dbReference type="Gene3D" id="3.40.50.2000">
    <property type="entry name" value="Glycogen Phosphorylase B"/>
    <property type="match status" value="4"/>
</dbReference>
<name>A0A382GBG7_9ZZZZ</name>
<sequence>RFRDLLRLNNFDIVYVFMWVTPFGTTIFERITRKLSNKLIYDFDDAVHIRSSSSKLTLTQKIISLLRGKNKANFLIKHSDQVIVSSPFHVDYCRELNLLKACEYIPCSLDGNRFIPSKIKSKGKEVVVGWTGTFSSKFYLDSLRKVFLKLKDLCDYKLLIIGNFTYDFPSINIEVVQWSKESEVEDLQRIDIGIYPLNEDEWDLGKGALKAIHYMSIGIPVVATDFGTTSLVVKDNVNGYLVNGDEEWINALEILIKDKNKRQELGIKGRELFESKYSTDHIKRKYLSLLKKI</sequence>
<dbReference type="GO" id="GO:0016757">
    <property type="term" value="F:glycosyltransferase activity"/>
    <property type="evidence" value="ECO:0007669"/>
    <property type="project" value="InterPro"/>
</dbReference>
<reference evidence="3" key="1">
    <citation type="submission" date="2018-05" db="EMBL/GenBank/DDBJ databases">
        <authorList>
            <person name="Lanie J.A."/>
            <person name="Ng W.-L."/>
            <person name="Kazmierczak K.M."/>
            <person name="Andrzejewski T.M."/>
            <person name="Davidsen T.M."/>
            <person name="Wayne K.J."/>
            <person name="Tettelin H."/>
            <person name="Glass J.I."/>
            <person name="Rusch D."/>
            <person name="Podicherti R."/>
            <person name="Tsui H.-C.T."/>
            <person name="Winkler M.E."/>
        </authorList>
    </citation>
    <scope>NUCLEOTIDE SEQUENCE</scope>
</reference>
<dbReference type="PANTHER" id="PTHR12526:SF630">
    <property type="entry name" value="GLYCOSYLTRANSFERASE"/>
    <property type="match status" value="1"/>
</dbReference>
<organism evidence="3">
    <name type="scientific">marine metagenome</name>
    <dbReference type="NCBI Taxonomy" id="408172"/>
    <lineage>
        <taxon>unclassified sequences</taxon>
        <taxon>metagenomes</taxon>
        <taxon>ecological metagenomes</taxon>
    </lineage>
</organism>
<keyword evidence="1" id="KW-0812">Transmembrane</keyword>
<gene>
    <name evidence="3" type="ORF">METZ01_LOCUS224797</name>
</gene>
<feature type="non-terminal residue" evidence="3">
    <location>
        <position position="1"/>
    </location>
</feature>